<feature type="region of interest" description="Disordered" evidence="1">
    <location>
        <begin position="460"/>
        <end position="479"/>
    </location>
</feature>
<accession>A0A8B7XST0</accession>
<feature type="compositionally biased region" description="Low complexity" evidence="1">
    <location>
        <begin position="836"/>
        <end position="854"/>
    </location>
</feature>
<dbReference type="GeneID" id="110975158"/>
<dbReference type="GO" id="GO:0031122">
    <property type="term" value="P:cytoplasmic microtubule organization"/>
    <property type="evidence" value="ECO:0007669"/>
    <property type="project" value="TreeGrafter"/>
</dbReference>
<dbReference type="KEGG" id="aplc:110975158"/>
<feature type="compositionally biased region" description="Polar residues" evidence="1">
    <location>
        <begin position="855"/>
        <end position="866"/>
    </location>
</feature>
<dbReference type="InterPro" id="IPR039302">
    <property type="entry name" value="MAP10"/>
</dbReference>
<dbReference type="GO" id="GO:0097431">
    <property type="term" value="C:mitotic spindle pole"/>
    <property type="evidence" value="ECO:0007669"/>
    <property type="project" value="TreeGrafter"/>
</dbReference>
<dbReference type="RefSeq" id="XP_022083050.1">
    <property type="nucleotide sequence ID" value="XM_022227358.1"/>
</dbReference>
<dbReference type="Proteomes" id="UP000694845">
    <property type="component" value="Unplaced"/>
</dbReference>
<feature type="compositionally biased region" description="Basic and acidic residues" evidence="1">
    <location>
        <begin position="397"/>
        <end position="415"/>
    </location>
</feature>
<dbReference type="AlphaFoldDB" id="A0A8B7XST0"/>
<dbReference type="GO" id="GO:0008017">
    <property type="term" value="F:microtubule binding"/>
    <property type="evidence" value="ECO:0007669"/>
    <property type="project" value="InterPro"/>
</dbReference>
<evidence type="ECO:0000256" key="1">
    <source>
        <dbReference type="SAM" id="MobiDB-lite"/>
    </source>
</evidence>
<sequence>MNSNEALFSLELAVESLRVNSPTVVCRLPTVAFRLLDFPTLLLHHVDPGGAQDVKEKILLDSFGDVPSQLQELKDHRGNFSINKCKSSLFKMNPEMLLSYLRNTPLYVMLIDVWPEVPKLVANCTVSLQRTMEQISLDIEQNGSDIPSVHGNRDSHKLYNLMGSEVGWIMVRYRLLSMGASLIPHIPQSEITKRGDKRVDLAVTPRKNKDNVINNKETANRETEVVLEDLEVQGHPKSISVAISTVDDLASNLKLEYTEKKQQATQTVKTSRGSGRHKHALDGSILVTRNDDLIVNNTHCPPPLFFNNANEDVPLSSEQYFQKESVSRIYQRFQDPPSNKLEPKMKADLSDDLSTISNQTLSEDIIHQIETHYKFIPEEQSASPSWSVRKTHRTLRREKLQAEKMEKTEERDTEPAHAGGVQEQDVCQRCQLKLDPKQHSQLPILEALLHELSLLHGKSLQNRPATPSRSPVQEPKMQTITSTRITKKQQLEPTNDKQNIRLNPPKVVHQSKPYRHKHRECAKPPQRIPASKAWLRQQQPVQIKRRAKLHFGMTHSQKLRLRKNNPELLKEMEMRELRIQAYREEKEKAMVMNRHARDEQDFTDSELDVRISTEIAHHFDEEDEPGHIKQPQMKCPSDVKAATFKIAAVEQKRSNEHPDRRNSKISSPEQHPVSALHKPKGTTTVQRAAGLHPEATKGNNEEAAGGGMESDGTDDSDKGYNGTRRPVENQDVSSSEKSARSIDVYLPSASLHESDSGSNSDDSTDTDSQVSLASSSARHPKVIQIPGRPSGKDVSEGGADQADDETNMQYSDDFVDTDNLSSTAEQELAPLASNCSDSYHSAQSSLSDASRSSSMRTTKSQTSQIAVKTPESSSPRPSEKPANSQTRHLSLPKPKLSSISPVPVRKTSKTSTISANTAVVIPDLRKETERSQTPPTPKPRPSLLRTTSSFSETSLLQSTVPSSEFKTEDSLNAGNQEESACSYSDSSYSDHSDTF</sequence>
<evidence type="ECO:0000313" key="3">
    <source>
        <dbReference type="RefSeq" id="XP_022083050.1"/>
    </source>
</evidence>
<protein>
    <submittedName>
        <fullName evidence="3">Microtubule-associated protein 10-like isoform X1</fullName>
    </submittedName>
</protein>
<proteinExistence type="predicted"/>
<feature type="compositionally biased region" description="Polar residues" evidence="1">
    <location>
        <begin position="461"/>
        <end position="479"/>
    </location>
</feature>
<name>A0A8B7XST0_ACAPL</name>
<dbReference type="PANTHER" id="PTHR21831">
    <property type="entry name" value="MICROTUBULE-ASSOCIATED PROTEIN 10"/>
    <property type="match status" value="1"/>
</dbReference>
<dbReference type="GO" id="GO:0030496">
    <property type="term" value="C:midbody"/>
    <property type="evidence" value="ECO:0007669"/>
    <property type="project" value="TreeGrafter"/>
</dbReference>
<dbReference type="GO" id="GO:0051256">
    <property type="term" value="P:mitotic spindle midzone assembly"/>
    <property type="evidence" value="ECO:0007669"/>
    <property type="project" value="TreeGrafter"/>
</dbReference>
<organism evidence="2 3">
    <name type="scientific">Acanthaster planci</name>
    <name type="common">Crown-of-thorns starfish</name>
    <dbReference type="NCBI Taxonomy" id="133434"/>
    <lineage>
        <taxon>Eukaryota</taxon>
        <taxon>Metazoa</taxon>
        <taxon>Echinodermata</taxon>
        <taxon>Eleutherozoa</taxon>
        <taxon>Asterozoa</taxon>
        <taxon>Asteroidea</taxon>
        <taxon>Valvatacea</taxon>
        <taxon>Valvatida</taxon>
        <taxon>Acanthasteridae</taxon>
        <taxon>Acanthaster</taxon>
    </lineage>
</organism>
<dbReference type="GO" id="GO:0032467">
    <property type="term" value="P:positive regulation of cytokinesis"/>
    <property type="evidence" value="ECO:0007669"/>
    <property type="project" value="TreeGrafter"/>
</dbReference>
<dbReference type="PANTHER" id="PTHR21831:SF2">
    <property type="entry name" value="MICROTUBULE-ASSOCIATED PROTEIN 10"/>
    <property type="match status" value="1"/>
</dbReference>
<keyword evidence="2" id="KW-1185">Reference proteome</keyword>
<feature type="compositionally biased region" description="Basic and acidic residues" evidence="1">
    <location>
        <begin position="650"/>
        <end position="662"/>
    </location>
</feature>
<feature type="compositionally biased region" description="Low complexity" evidence="1">
    <location>
        <begin position="889"/>
        <end position="904"/>
    </location>
</feature>
<dbReference type="GO" id="GO:0005881">
    <property type="term" value="C:cytoplasmic microtubule"/>
    <property type="evidence" value="ECO:0007669"/>
    <property type="project" value="TreeGrafter"/>
</dbReference>
<dbReference type="OMA" id="DKHGNFM"/>
<gene>
    <name evidence="3" type="primary">LOC110975158</name>
</gene>
<dbReference type="OrthoDB" id="10071811at2759"/>
<evidence type="ECO:0000313" key="2">
    <source>
        <dbReference type="Proteomes" id="UP000694845"/>
    </source>
</evidence>
<reference evidence="3" key="1">
    <citation type="submission" date="2025-08" db="UniProtKB">
        <authorList>
            <consortium name="RefSeq"/>
        </authorList>
    </citation>
    <scope>IDENTIFICATION</scope>
</reference>
<feature type="region of interest" description="Disordered" evidence="1">
    <location>
        <begin position="650"/>
        <end position="995"/>
    </location>
</feature>
<feature type="compositionally biased region" description="Polar residues" evidence="1">
    <location>
        <begin position="944"/>
        <end position="981"/>
    </location>
</feature>
<dbReference type="GO" id="GO:0005813">
    <property type="term" value="C:centrosome"/>
    <property type="evidence" value="ECO:0007669"/>
    <property type="project" value="TreeGrafter"/>
</dbReference>
<dbReference type="GO" id="GO:1990023">
    <property type="term" value="C:mitotic spindle midzone"/>
    <property type="evidence" value="ECO:0007669"/>
    <property type="project" value="TreeGrafter"/>
</dbReference>
<feature type="region of interest" description="Disordered" evidence="1">
    <location>
        <begin position="382"/>
        <end position="423"/>
    </location>
</feature>
<dbReference type="Pfam" id="PF14924">
    <property type="entry name" value="MAP10_N"/>
    <property type="match status" value="1"/>
</dbReference>